<keyword evidence="3" id="KW-1185">Reference proteome</keyword>
<dbReference type="Proteomes" id="UP001153069">
    <property type="component" value="Unassembled WGS sequence"/>
</dbReference>
<feature type="compositionally biased region" description="Basic and acidic residues" evidence="1">
    <location>
        <begin position="353"/>
        <end position="367"/>
    </location>
</feature>
<name>A0A9N8HJ03_9STRA</name>
<feature type="compositionally biased region" description="Basic and acidic residues" evidence="1">
    <location>
        <begin position="323"/>
        <end position="338"/>
    </location>
</feature>
<accession>A0A9N8HJ03</accession>
<evidence type="ECO:0000256" key="1">
    <source>
        <dbReference type="SAM" id="MobiDB-lite"/>
    </source>
</evidence>
<evidence type="ECO:0000313" key="3">
    <source>
        <dbReference type="Proteomes" id="UP001153069"/>
    </source>
</evidence>
<sequence>MTTKKQVQLFLMPTPGAKPEFLATVESASASSALDSSLPSTIVLENYTRDGWAWKPNPSVWMSLSVKSVDGRNKLPGFLKYLKDRKKSAYGRFGDNKGAMWVISYIQKTGESMECRFAWDLTTIPGIPMKQPVAAPPPKPAAPAAPAKASIRKGKAGLLGKLVSSQKRTNAHVIVANKKPQQPATQQNNADEGENSGPKKTAQQVMAEFRQEMEQKFLDFDIASDSVLRVEIKLSEYQKDLATTDDMQKVTMSILRYMVEEAAEEVNEEWIAHKEPSEFTDEITIAVYKEGEAPPEVVEELNRGELPDEIKGKAQAMQANQQKAEEQKAHKAQMEMQKKALQAKANNNVKELNQNKRDRRTVEELQRGDPNPSKRSRTE</sequence>
<protein>
    <submittedName>
        <fullName evidence="2">Uncharacterized protein</fullName>
    </submittedName>
</protein>
<feature type="compositionally biased region" description="Low complexity" evidence="1">
    <location>
        <begin position="313"/>
        <end position="322"/>
    </location>
</feature>
<dbReference type="AlphaFoldDB" id="A0A9N8HJ03"/>
<feature type="compositionally biased region" description="Polar residues" evidence="1">
    <location>
        <begin position="179"/>
        <end position="190"/>
    </location>
</feature>
<proteinExistence type="predicted"/>
<reference evidence="2" key="1">
    <citation type="submission" date="2020-06" db="EMBL/GenBank/DDBJ databases">
        <authorList>
            <consortium name="Plant Systems Biology data submission"/>
        </authorList>
    </citation>
    <scope>NUCLEOTIDE SEQUENCE</scope>
    <source>
        <strain evidence="2">D6</strain>
    </source>
</reference>
<comment type="caution">
    <text evidence="2">The sequence shown here is derived from an EMBL/GenBank/DDBJ whole genome shotgun (WGS) entry which is preliminary data.</text>
</comment>
<dbReference type="OrthoDB" id="42397at2759"/>
<feature type="region of interest" description="Disordered" evidence="1">
    <location>
        <begin position="311"/>
        <end position="379"/>
    </location>
</feature>
<organism evidence="2 3">
    <name type="scientific">Seminavis robusta</name>
    <dbReference type="NCBI Taxonomy" id="568900"/>
    <lineage>
        <taxon>Eukaryota</taxon>
        <taxon>Sar</taxon>
        <taxon>Stramenopiles</taxon>
        <taxon>Ochrophyta</taxon>
        <taxon>Bacillariophyta</taxon>
        <taxon>Bacillariophyceae</taxon>
        <taxon>Bacillariophycidae</taxon>
        <taxon>Naviculales</taxon>
        <taxon>Naviculaceae</taxon>
        <taxon>Seminavis</taxon>
    </lineage>
</organism>
<feature type="region of interest" description="Disordered" evidence="1">
    <location>
        <begin position="173"/>
        <end position="202"/>
    </location>
</feature>
<dbReference type="EMBL" id="CAICTM010000658">
    <property type="protein sequence ID" value="CAB9514527.1"/>
    <property type="molecule type" value="Genomic_DNA"/>
</dbReference>
<gene>
    <name evidence="2" type="ORF">SEMRO_659_G182820.1</name>
</gene>
<evidence type="ECO:0000313" key="2">
    <source>
        <dbReference type="EMBL" id="CAB9514527.1"/>
    </source>
</evidence>